<dbReference type="RefSeq" id="WP_097124043.1">
    <property type="nucleotide sequence ID" value="NZ_OCNH01000001.1"/>
</dbReference>
<sequence length="67" mass="7324">MKRVKKLVKLMGLVCLIILALCGIGINGAGPVLSQSKERYPENNVKIELVQVKEKDDDSTESIGVKL</sequence>
<keyword evidence="2" id="KW-1185">Reference proteome</keyword>
<gene>
    <name evidence="1" type="ORF">SAMN06269250_0297</name>
</gene>
<dbReference type="Proteomes" id="UP000219452">
    <property type="component" value="Unassembled WGS sequence"/>
</dbReference>
<name>A0A286F526_9BACT</name>
<proteinExistence type="predicted"/>
<accession>A0A286F526</accession>
<evidence type="ECO:0000313" key="1">
    <source>
        <dbReference type="EMBL" id="SOD78109.1"/>
    </source>
</evidence>
<dbReference type="EMBL" id="OCNH01000001">
    <property type="protein sequence ID" value="SOD78109.1"/>
    <property type="molecule type" value="Genomic_DNA"/>
</dbReference>
<reference evidence="2" key="1">
    <citation type="submission" date="2017-09" db="EMBL/GenBank/DDBJ databases">
        <authorList>
            <person name="Varghese N."/>
            <person name="Submissions S."/>
        </authorList>
    </citation>
    <scope>NUCLEOTIDE SEQUENCE [LARGE SCALE GENOMIC DNA]</scope>
    <source>
        <strain evidence="2">DSM 29961</strain>
    </source>
</reference>
<organism evidence="1 2">
    <name type="scientific">Spirosoma fluviale</name>
    <dbReference type="NCBI Taxonomy" id="1597977"/>
    <lineage>
        <taxon>Bacteria</taxon>
        <taxon>Pseudomonadati</taxon>
        <taxon>Bacteroidota</taxon>
        <taxon>Cytophagia</taxon>
        <taxon>Cytophagales</taxon>
        <taxon>Cytophagaceae</taxon>
        <taxon>Spirosoma</taxon>
    </lineage>
</organism>
<evidence type="ECO:0000313" key="2">
    <source>
        <dbReference type="Proteomes" id="UP000219452"/>
    </source>
</evidence>
<dbReference type="AlphaFoldDB" id="A0A286F526"/>
<protein>
    <submittedName>
        <fullName evidence="1">Uncharacterized protein</fullName>
    </submittedName>
</protein>